<dbReference type="RefSeq" id="WP_182584990.1">
    <property type="nucleotide sequence ID" value="NZ_JABVCQ010000055.1"/>
</dbReference>
<gene>
    <name evidence="1" type="ORF">HUK38_14245</name>
</gene>
<organism evidence="1 2">
    <name type="scientific">Thiospirillum jenense</name>
    <dbReference type="NCBI Taxonomy" id="1653858"/>
    <lineage>
        <taxon>Bacteria</taxon>
        <taxon>Pseudomonadati</taxon>
        <taxon>Pseudomonadota</taxon>
        <taxon>Gammaproteobacteria</taxon>
        <taxon>Chromatiales</taxon>
        <taxon>Chromatiaceae</taxon>
        <taxon>Thiospirillum</taxon>
    </lineage>
</organism>
<name>A0A839HLD9_9GAMM</name>
<dbReference type="Proteomes" id="UP000548632">
    <property type="component" value="Unassembled WGS sequence"/>
</dbReference>
<sequence>MYKVVDDIREAVKRSRISSVFFGRLEVSFSQSMGFNPHLNLITFGDVTPFLEILMRYNLSVYRRIKENDKNVSRSIVWYMCKYNNLGYEKGEIVRTILNKRQTIVSSRHFKNLNIGDVSATDVDYSFLKPCPIRYREEVELRSNYASQRRREREALISKIEAIKKLYETA</sequence>
<keyword evidence="2" id="KW-1185">Reference proteome</keyword>
<evidence type="ECO:0000313" key="2">
    <source>
        <dbReference type="Proteomes" id="UP000548632"/>
    </source>
</evidence>
<reference evidence="1 2" key="1">
    <citation type="journal article" date="2020" name="Arch. Microbiol.">
        <title>The genome sequence of the giant phototrophic gammaproteobacterium Thiospirillum jenense gives insight into its physiological properties and phylogenetic relationships.</title>
        <authorList>
            <person name="Imhoff J.F."/>
            <person name="Meyer T.E."/>
            <person name="Kyndt J.A."/>
        </authorList>
    </citation>
    <scope>NUCLEOTIDE SEQUENCE [LARGE SCALE GENOMIC DNA]</scope>
    <source>
        <strain evidence="1 2">DSM 216</strain>
    </source>
</reference>
<protein>
    <submittedName>
        <fullName evidence="1">Uncharacterized protein</fullName>
    </submittedName>
</protein>
<dbReference type="EMBL" id="JABVCQ010000055">
    <property type="protein sequence ID" value="MBB1127368.1"/>
    <property type="molecule type" value="Genomic_DNA"/>
</dbReference>
<comment type="caution">
    <text evidence="1">The sequence shown here is derived from an EMBL/GenBank/DDBJ whole genome shotgun (WGS) entry which is preliminary data.</text>
</comment>
<evidence type="ECO:0000313" key="1">
    <source>
        <dbReference type="EMBL" id="MBB1127368.1"/>
    </source>
</evidence>
<accession>A0A839HLD9</accession>
<proteinExistence type="predicted"/>
<dbReference type="AlphaFoldDB" id="A0A839HLD9"/>